<dbReference type="Proteomes" id="UP000199062">
    <property type="component" value="Unassembled WGS sequence"/>
</dbReference>
<keyword evidence="4" id="KW-1185">Reference proteome</keyword>
<name>A0A1I6MBF9_9EURY</name>
<dbReference type="OrthoDB" id="51558at2157"/>
<reference evidence="3 4" key="1">
    <citation type="submission" date="2016-10" db="EMBL/GenBank/DDBJ databases">
        <authorList>
            <person name="de Groot N.N."/>
        </authorList>
    </citation>
    <scope>NUCLEOTIDE SEQUENCE [LARGE SCALE GENOMIC DNA]</scope>
    <source>
        <strain evidence="3 4">CGMCC 1.10457</strain>
    </source>
</reference>
<feature type="transmembrane region" description="Helical" evidence="2">
    <location>
        <begin position="57"/>
        <end position="78"/>
    </location>
</feature>
<proteinExistence type="predicted"/>
<evidence type="ECO:0000313" key="3">
    <source>
        <dbReference type="EMBL" id="SFS12928.1"/>
    </source>
</evidence>
<sequence length="221" mass="23454">MPLGNRLKNSFVAGLLLVAPLVVTLLVGRIVVGWTLGIVDPLVQWTGLAAYVANDQLLAQILAVVLVLVTITVLGALAQWTVGQRVFGGVGRVVNFIPLVDTVYSSVRQVASSLVDRDSRYESVVLVEYPREGVYSIGLVTAESPRAVEAVAGEEAYNVFLPNSPNPTGGRLLVVPADQIHEIEMSVQQGMRQIVTTGMGSNGDSASQQPSGEFVAEARGD</sequence>
<evidence type="ECO:0000256" key="1">
    <source>
        <dbReference type="SAM" id="MobiDB-lite"/>
    </source>
</evidence>
<dbReference type="InterPro" id="IPR007462">
    <property type="entry name" value="COV1-like"/>
</dbReference>
<feature type="transmembrane region" description="Helical" evidence="2">
    <location>
        <begin position="12"/>
        <end position="37"/>
    </location>
</feature>
<dbReference type="PANTHER" id="PTHR31876">
    <property type="entry name" value="COV-LIKE PROTEIN 1"/>
    <property type="match status" value="1"/>
</dbReference>
<evidence type="ECO:0000256" key="2">
    <source>
        <dbReference type="SAM" id="Phobius"/>
    </source>
</evidence>
<feature type="region of interest" description="Disordered" evidence="1">
    <location>
        <begin position="197"/>
        <end position="221"/>
    </location>
</feature>
<evidence type="ECO:0000313" key="4">
    <source>
        <dbReference type="Proteomes" id="UP000199062"/>
    </source>
</evidence>
<accession>A0A1I6MBF9</accession>
<keyword evidence="2" id="KW-1133">Transmembrane helix</keyword>
<dbReference type="STRING" id="767519.SAMN05216559_4161"/>
<organism evidence="3 4">
    <name type="scientific">Halomicrobium zhouii</name>
    <dbReference type="NCBI Taxonomy" id="767519"/>
    <lineage>
        <taxon>Archaea</taxon>
        <taxon>Methanobacteriati</taxon>
        <taxon>Methanobacteriota</taxon>
        <taxon>Stenosarchaea group</taxon>
        <taxon>Halobacteria</taxon>
        <taxon>Halobacteriales</taxon>
        <taxon>Haloarculaceae</taxon>
        <taxon>Halomicrobium</taxon>
    </lineage>
</organism>
<gene>
    <name evidence="3" type="ORF">SAMN05216559_4161</name>
</gene>
<dbReference type="Pfam" id="PF04367">
    <property type="entry name" value="DUF502"/>
    <property type="match status" value="1"/>
</dbReference>
<keyword evidence="2" id="KW-0472">Membrane</keyword>
<feature type="compositionally biased region" description="Polar residues" evidence="1">
    <location>
        <begin position="197"/>
        <end position="211"/>
    </location>
</feature>
<dbReference type="PANTHER" id="PTHR31876:SF26">
    <property type="entry name" value="PROTEIN LIKE COV 2"/>
    <property type="match status" value="1"/>
</dbReference>
<dbReference type="RefSeq" id="WP_089819359.1">
    <property type="nucleotide sequence ID" value="NZ_FOZK01000006.1"/>
</dbReference>
<keyword evidence="2" id="KW-0812">Transmembrane</keyword>
<dbReference type="AlphaFoldDB" id="A0A1I6MBF9"/>
<dbReference type="EMBL" id="FOZK01000006">
    <property type="protein sequence ID" value="SFS12928.1"/>
    <property type="molecule type" value="Genomic_DNA"/>
</dbReference>
<protein>
    <submittedName>
        <fullName evidence="3">Uncharacterized membrane protein</fullName>
    </submittedName>
</protein>